<proteinExistence type="predicted"/>
<evidence type="ECO:0000256" key="1">
    <source>
        <dbReference type="SAM" id="MobiDB-lite"/>
    </source>
</evidence>
<dbReference type="OrthoDB" id="10658567at2759"/>
<sequence length="370" mass="41846">MDKPNKKLKGSSSAKLISHYVKNIEFNSTSKKPVSHYVKNDEPISHCSKPISHYIRTGQLKHCASSLVSDYFQSNGPNCAENSEAEPVCVENRRVRSRRNYISQIISSSEPSDARPGRNISQILNENSKENQSSDHHGPTNEPSRKMHKVKSVLISDYIKNIESQPDCSIYLGKSQLISKLIGLDASICPSPSDSKSPPIESKESEAELSQSVANLGRKKSRGNFISFYLQASGSHESAAASQKCDLASREKSFVKLRRSKLISQYMRNEKMDWNSGQLSVKAEETKQKSKQAIRSRYISSFIKQYEDHTVLADSPHTLNKIIRRNLALTCSKSGRRAFRRSKGHKDRFLKKYIKLDNIVNRLRKTKKLD</sequence>
<evidence type="ECO:0000313" key="3">
    <source>
        <dbReference type="Proteomes" id="UP000276133"/>
    </source>
</evidence>
<reference evidence="2 3" key="1">
    <citation type="journal article" date="2018" name="Sci. Rep.">
        <title>Genomic signatures of local adaptation to the degree of environmental predictability in rotifers.</title>
        <authorList>
            <person name="Franch-Gras L."/>
            <person name="Hahn C."/>
            <person name="Garcia-Roger E.M."/>
            <person name="Carmona M.J."/>
            <person name="Serra M."/>
            <person name="Gomez A."/>
        </authorList>
    </citation>
    <scope>NUCLEOTIDE SEQUENCE [LARGE SCALE GENOMIC DNA]</scope>
    <source>
        <strain evidence="2">HYR1</strain>
    </source>
</reference>
<dbReference type="AlphaFoldDB" id="A0A3M7RD40"/>
<evidence type="ECO:0000313" key="2">
    <source>
        <dbReference type="EMBL" id="RNA21427.1"/>
    </source>
</evidence>
<accession>A0A3M7RD40</accession>
<protein>
    <submittedName>
        <fullName evidence="2">Uncharacterized protein</fullName>
    </submittedName>
</protein>
<dbReference type="EMBL" id="REGN01003664">
    <property type="protein sequence ID" value="RNA21427.1"/>
    <property type="molecule type" value="Genomic_DNA"/>
</dbReference>
<feature type="compositionally biased region" description="Low complexity" evidence="1">
    <location>
        <begin position="190"/>
        <end position="200"/>
    </location>
</feature>
<name>A0A3M7RD40_BRAPC</name>
<gene>
    <name evidence="2" type="ORF">BpHYR1_006075</name>
</gene>
<feature type="region of interest" description="Disordered" evidence="1">
    <location>
        <begin position="190"/>
        <end position="209"/>
    </location>
</feature>
<feature type="region of interest" description="Disordered" evidence="1">
    <location>
        <begin position="126"/>
        <end position="148"/>
    </location>
</feature>
<keyword evidence="3" id="KW-1185">Reference proteome</keyword>
<feature type="compositionally biased region" description="Basic and acidic residues" evidence="1">
    <location>
        <begin position="127"/>
        <end position="145"/>
    </location>
</feature>
<dbReference type="Proteomes" id="UP000276133">
    <property type="component" value="Unassembled WGS sequence"/>
</dbReference>
<comment type="caution">
    <text evidence="2">The sequence shown here is derived from an EMBL/GenBank/DDBJ whole genome shotgun (WGS) entry which is preliminary data.</text>
</comment>
<organism evidence="2 3">
    <name type="scientific">Brachionus plicatilis</name>
    <name type="common">Marine rotifer</name>
    <name type="synonym">Brachionus muelleri</name>
    <dbReference type="NCBI Taxonomy" id="10195"/>
    <lineage>
        <taxon>Eukaryota</taxon>
        <taxon>Metazoa</taxon>
        <taxon>Spiralia</taxon>
        <taxon>Gnathifera</taxon>
        <taxon>Rotifera</taxon>
        <taxon>Eurotatoria</taxon>
        <taxon>Monogononta</taxon>
        <taxon>Pseudotrocha</taxon>
        <taxon>Ploima</taxon>
        <taxon>Brachionidae</taxon>
        <taxon>Brachionus</taxon>
    </lineage>
</organism>